<protein>
    <submittedName>
        <fullName evidence="2">Uncharacterized protein</fullName>
    </submittedName>
</protein>
<dbReference type="RefSeq" id="XP_002765135.1">
    <property type="nucleotide sequence ID" value="XM_002765089.1"/>
</dbReference>
<accession>C5LZI5</accession>
<keyword evidence="3" id="KW-1185">Reference proteome</keyword>
<organism evidence="3">
    <name type="scientific">Perkinsus marinus (strain ATCC 50983 / TXsc)</name>
    <dbReference type="NCBI Taxonomy" id="423536"/>
    <lineage>
        <taxon>Eukaryota</taxon>
        <taxon>Sar</taxon>
        <taxon>Alveolata</taxon>
        <taxon>Perkinsozoa</taxon>
        <taxon>Perkinsea</taxon>
        <taxon>Perkinsida</taxon>
        <taxon>Perkinsidae</taxon>
        <taxon>Perkinsus</taxon>
    </lineage>
</organism>
<dbReference type="EMBL" id="GG686886">
    <property type="protein sequence ID" value="EEQ97852.1"/>
    <property type="molecule type" value="Genomic_DNA"/>
</dbReference>
<dbReference type="GeneID" id="9037429"/>
<proteinExistence type="predicted"/>
<feature type="region of interest" description="Disordered" evidence="1">
    <location>
        <begin position="1"/>
        <end position="33"/>
    </location>
</feature>
<sequence length="101" mass="11819">MLLGRKPPLTNEEGEEDILNRGPNKTEAVTSRKGAVNEVKELTPLKSRQNSEKLEENLFEDIGVHYEQPITLESVDRERQRLIDEFFKPIMNRRSERDKKI</sequence>
<evidence type="ECO:0000313" key="3">
    <source>
        <dbReference type="Proteomes" id="UP000007800"/>
    </source>
</evidence>
<dbReference type="Proteomes" id="UP000007800">
    <property type="component" value="Unassembled WGS sequence"/>
</dbReference>
<gene>
    <name evidence="2" type="ORF">Pmar_PMAR004050</name>
</gene>
<evidence type="ECO:0000256" key="1">
    <source>
        <dbReference type="SAM" id="MobiDB-lite"/>
    </source>
</evidence>
<evidence type="ECO:0000313" key="2">
    <source>
        <dbReference type="EMBL" id="EEQ97852.1"/>
    </source>
</evidence>
<dbReference type="AlphaFoldDB" id="C5LZI5"/>
<dbReference type="InParanoid" id="C5LZI5"/>
<name>C5LZI5_PERM5</name>
<reference evidence="2 3" key="1">
    <citation type="submission" date="2008-07" db="EMBL/GenBank/DDBJ databases">
        <authorList>
            <person name="El-Sayed N."/>
            <person name="Caler E."/>
            <person name="Inman J."/>
            <person name="Amedeo P."/>
            <person name="Hass B."/>
            <person name="Wortman J."/>
        </authorList>
    </citation>
    <scope>NUCLEOTIDE SEQUENCE [LARGE SCALE GENOMIC DNA]</scope>
    <source>
        <strain evidence="3">ATCC 50983 / TXsc</strain>
    </source>
</reference>